<comment type="caution">
    <text evidence="2">The sequence shown here is derived from an EMBL/GenBank/DDBJ whole genome shotgun (WGS) entry which is preliminary data.</text>
</comment>
<gene>
    <name evidence="2" type="ORF">RJ640_023132</name>
</gene>
<feature type="compositionally biased region" description="Polar residues" evidence="1">
    <location>
        <begin position="1"/>
        <end position="18"/>
    </location>
</feature>
<evidence type="ECO:0000256" key="1">
    <source>
        <dbReference type="SAM" id="MobiDB-lite"/>
    </source>
</evidence>
<keyword evidence="3" id="KW-1185">Reference proteome</keyword>
<accession>A0AA88R6Z2</accession>
<feature type="region of interest" description="Disordered" evidence="1">
    <location>
        <begin position="126"/>
        <end position="174"/>
    </location>
</feature>
<evidence type="ECO:0000313" key="2">
    <source>
        <dbReference type="EMBL" id="KAK2983598.1"/>
    </source>
</evidence>
<reference evidence="2" key="1">
    <citation type="submission" date="2022-12" db="EMBL/GenBank/DDBJ databases">
        <title>Draft genome assemblies for two species of Escallonia (Escalloniales).</title>
        <authorList>
            <person name="Chanderbali A."/>
            <person name="Dervinis C."/>
            <person name="Anghel I."/>
            <person name="Soltis D."/>
            <person name="Soltis P."/>
            <person name="Zapata F."/>
        </authorList>
    </citation>
    <scope>NUCLEOTIDE SEQUENCE</scope>
    <source>
        <strain evidence="2">UCBG92.1500</strain>
        <tissue evidence="2">Leaf</tissue>
    </source>
</reference>
<dbReference type="Proteomes" id="UP001187471">
    <property type="component" value="Unassembled WGS sequence"/>
</dbReference>
<feature type="non-terminal residue" evidence="2">
    <location>
        <position position="291"/>
    </location>
</feature>
<feature type="region of interest" description="Disordered" evidence="1">
    <location>
        <begin position="1"/>
        <end position="27"/>
    </location>
</feature>
<organism evidence="2 3">
    <name type="scientific">Escallonia rubra</name>
    <dbReference type="NCBI Taxonomy" id="112253"/>
    <lineage>
        <taxon>Eukaryota</taxon>
        <taxon>Viridiplantae</taxon>
        <taxon>Streptophyta</taxon>
        <taxon>Embryophyta</taxon>
        <taxon>Tracheophyta</taxon>
        <taxon>Spermatophyta</taxon>
        <taxon>Magnoliopsida</taxon>
        <taxon>eudicotyledons</taxon>
        <taxon>Gunneridae</taxon>
        <taxon>Pentapetalae</taxon>
        <taxon>asterids</taxon>
        <taxon>campanulids</taxon>
        <taxon>Escalloniales</taxon>
        <taxon>Escalloniaceae</taxon>
        <taxon>Escallonia</taxon>
    </lineage>
</organism>
<dbReference type="EMBL" id="JAVXUO010001311">
    <property type="protein sequence ID" value="KAK2983598.1"/>
    <property type="molecule type" value="Genomic_DNA"/>
</dbReference>
<sequence length="291" mass="31613">WKSGQSHSRQQLGRSYDTTHLPDSKETENRVGTSWVCLTHPSFKDSTSLANALWDDPPSFIANFASSLATVTRSLTNLPPSESISSLTRFSTSAALTNPSSATVIGKANFSSRTNSTVLTFCSAAATPPSARPRTPLPVQSSTRNESRTHQPSHDSVLPPVEPMTSPLGPSPLSDPRTLLAARYPSLDQVVLKGACFCPRKVDCAPPTRTFARFSLTQQLSPSTASPKTNPNFQNTRTQRFDSVVSPANSNTHAYHHHHHYLLVHPPQSVALRKTPAAWGHQASILPHLLL</sequence>
<name>A0AA88R6Z2_9ASTE</name>
<dbReference type="AlphaFoldDB" id="A0AA88R6Z2"/>
<evidence type="ECO:0000313" key="3">
    <source>
        <dbReference type="Proteomes" id="UP001187471"/>
    </source>
</evidence>
<protein>
    <submittedName>
        <fullName evidence="2">Uncharacterized protein</fullName>
    </submittedName>
</protein>
<proteinExistence type="predicted"/>